<evidence type="ECO:0000313" key="14">
    <source>
        <dbReference type="Proteomes" id="UP001174314"/>
    </source>
</evidence>
<keyword evidence="5" id="KW-0349">Heme</keyword>
<feature type="transmembrane region" description="Helical" evidence="12">
    <location>
        <begin position="193"/>
        <end position="214"/>
    </location>
</feature>
<evidence type="ECO:0000256" key="8">
    <source>
        <dbReference type="ARBA" id="ARBA00022982"/>
    </source>
</evidence>
<gene>
    <name evidence="13" type="primary">cydB</name>
    <name evidence="13" type="ORF">Q0N40_02615</name>
</gene>
<evidence type="ECO:0000256" key="10">
    <source>
        <dbReference type="ARBA" id="ARBA00023004"/>
    </source>
</evidence>
<dbReference type="PIRSF" id="PIRSF000267">
    <property type="entry name" value="Cyt_oxidse_sub2"/>
    <property type="match status" value="1"/>
</dbReference>
<dbReference type="GO" id="GO:0009055">
    <property type="term" value="F:electron transfer activity"/>
    <property type="evidence" value="ECO:0007669"/>
    <property type="project" value="TreeGrafter"/>
</dbReference>
<evidence type="ECO:0000256" key="9">
    <source>
        <dbReference type="ARBA" id="ARBA00022989"/>
    </source>
</evidence>
<comment type="similarity">
    <text evidence="2">Belongs to the cytochrome ubiquinol oxidase subunit 2 family.</text>
</comment>
<keyword evidence="7" id="KW-0479">Metal-binding</keyword>
<evidence type="ECO:0000256" key="2">
    <source>
        <dbReference type="ARBA" id="ARBA00007543"/>
    </source>
</evidence>
<feature type="transmembrane region" description="Helical" evidence="12">
    <location>
        <begin position="247"/>
        <end position="268"/>
    </location>
</feature>
<dbReference type="EMBL" id="CP137757">
    <property type="protein sequence ID" value="WPF25456.1"/>
    <property type="molecule type" value="Genomic_DNA"/>
</dbReference>
<evidence type="ECO:0000256" key="6">
    <source>
        <dbReference type="ARBA" id="ARBA00022692"/>
    </source>
</evidence>
<dbReference type="Pfam" id="PF02322">
    <property type="entry name" value="Cyt_bd_oxida_II"/>
    <property type="match status" value="1"/>
</dbReference>
<dbReference type="PANTHER" id="PTHR43141:SF5">
    <property type="entry name" value="CYTOCHROME BD-I UBIQUINOL OXIDASE SUBUNIT 2"/>
    <property type="match status" value="1"/>
</dbReference>
<keyword evidence="4" id="KW-1003">Cell membrane</keyword>
<proteinExistence type="inferred from homology"/>
<dbReference type="KEGG" id="cpsk:Q0N40_02615"/>
<evidence type="ECO:0000256" key="11">
    <source>
        <dbReference type="ARBA" id="ARBA00023136"/>
    </source>
</evidence>
<dbReference type="PANTHER" id="PTHR43141">
    <property type="entry name" value="CYTOCHROME BD2 SUBUNIT II"/>
    <property type="match status" value="1"/>
</dbReference>
<feature type="transmembrane region" description="Helical" evidence="12">
    <location>
        <begin position="12"/>
        <end position="40"/>
    </location>
</feature>
<evidence type="ECO:0000256" key="5">
    <source>
        <dbReference type="ARBA" id="ARBA00022617"/>
    </source>
</evidence>
<name>A0AAU0PYU1_9CORY</name>
<dbReference type="RefSeq" id="WP_221923989.1">
    <property type="nucleotide sequence ID" value="NZ_CP137757.1"/>
</dbReference>
<keyword evidence="8" id="KW-0249">Electron transport</keyword>
<dbReference type="GO" id="GO:0046872">
    <property type="term" value="F:metal ion binding"/>
    <property type="evidence" value="ECO:0007669"/>
    <property type="project" value="UniProtKB-KW"/>
</dbReference>
<keyword evidence="14" id="KW-1185">Reference proteome</keyword>
<feature type="transmembrane region" description="Helical" evidence="12">
    <location>
        <begin position="85"/>
        <end position="101"/>
    </location>
</feature>
<keyword evidence="9 12" id="KW-1133">Transmembrane helix</keyword>
<evidence type="ECO:0000256" key="12">
    <source>
        <dbReference type="SAM" id="Phobius"/>
    </source>
</evidence>
<dbReference type="Proteomes" id="UP001174314">
    <property type="component" value="Chromosome"/>
</dbReference>
<sequence length="323" mass="36236">MLNFDLPTLWFILIGFLFAGYFLLEGFDFGVGMLLPFLGTDEPKRSAMMSTIGPVWDGNEVWLITAGGSIFAAFPMWYADIFSGYYIPLFLILLALIVRVVSIEWREKVNTETWRQWCDRGIVLGSWLPPAIWGVAIANMIRGVPDDASRVYPLFNFYGIVGALAFVFVFLFHGALFIRLKTAGVLRSQARKLTTIFASLAIVFGGAFVLWTQFSYGKTVTWIWTGFAVAGLALGLVFALRDRDGWAFFLTCISIISVTGLAFSAMFPSVWNGLDVWEAASGRYTLSVLTWCAAFGMPFVVMYQAWTYWVFRKRITAKPASSE</sequence>
<keyword evidence="10" id="KW-0408">Iron</keyword>
<dbReference type="GO" id="GO:0019646">
    <property type="term" value="P:aerobic electron transport chain"/>
    <property type="evidence" value="ECO:0007669"/>
    <property type="project" value="TreeGrafter"/>
</dbReference>
<dbReference type="GO" id="GO:0005886">
    <property type="term" value="C:plasma membrane"/>
    <property type="evidence" value="ECO:0007669"/>
    <property type="project" value="UniProtKB-SubCell"/>
</dbReference>
<organism evidence="13 14">
    <name type="scientific">Corynebacterium pseudokroppenstedtii</name>
    <dbReference type="NCBI Taxonomy" id="2804917"/>
    <lineage>
        <taxon>Bacteria</taxon>
        <taxon>Bacillati</taxon>
        <taxon>Actinomycetota</taxon>
        <taxon>Actinomycetes</taxon>
        <taxon>Mycobacteriales</taxon>
        <taxon>Corynebacteriaceae</taxon>
        <taxon>Corynebacterium</taxon>
    </lineage>
</organism>
<feature type="transmembrane region" description="Helical" evidence="12">
    <location>
        <begin position="288"/>
        <end position="311"/>
    </location>
</feature>
<evidence type="ECO:0000256" key="3">
    <source>
        <dbReference type="ARBA" id="ARBA00022448"/>
    </source>
</evidence>
<evidence type="ECO:0000313" key="13">
    <source>
        <dbReference type="EMBL" id="WPF25456.1"/>
    </source>
</evidence>
<evidence type="ECO:0000256" key="1">
    <source>
        <dbReference type="ARBA" id="ARBA00004651"/>
    </source>
</evidence>
<evidence type="ECO:0000256" key="4">
    <source>
        <dbReference type="ARBA" id="ARBA00022475"/>
    </source>
</evidence>
<dbReference type="NCBIfam" id="TIGR00203">
    <property type="entry name" value="cydB"/>
    <property type="match status" value="1"/>
</dbReference>
<accession>A0AAU0PYU1</accession>
<protein>
    <submittedName>
        <fullName evidence="13">Cytochrome d ubiquinol oxidase subunit II</fullName>
    </submittedName>
</protein>
<feature type="transmembrane region" description="Helical" evidence="12">
    <location>
        <begin position="122"/>
        <end position="141"/>
    </location>
</feature>
<feature type="transmembrane region" description="Helical" evidence="12">
    <location>
        <begin position="153"/>
        <end position="172"/>
    </location>
</feature>
<dbReference type="AlphaFoldDB" id="A0AAU0PYU1"/>
<reference evidence="13 14" key="1">
    <citation type="submission" date="2023-10" db="EMBL/GenBank/DDBJ databases">
        <title>complete genome sequence of Corynebacterium pseudokroppenstedtii P15-C1.</title>
        <authorList>
            <person name="Bruggemann H."/>
            <person name="Poehlein A."/>
        </authorList>
    </citation>
    <scope>NUCLEOTIDE SEQUENCE [LARGE SCALE GENOMIC DNA]</scope>
    <source>
        <strain evidence="13 14">P15_C1</strain>
    </source>
</reference>
<dbReference type="InterPro" id="IPR003317">
    <property type="entry name" value="Cyt-d_oxidase_su2"/>
</dbReference>
<keyword evidence="6 12" id="KW-0812">Transmembrane</keyword>
<evidence type="ECO:0000256" key="7">
    <source>
        <dbReference type="ARBA" id="ARBA00022723"/>
    </source>
</evidence>
<dbReference type="GO" id="GO:0070069">
    <property type="term" value="C:cytochrome complex"/>
    <property type="evidence" value="ECO:0007669"/>
    <property type="project" value="TreeGrafter"/>
</dbReference>
<keyword evidence="11 12" id="KW-0472">Membrane</keyword>
<feature type="transmembrane region" description="Helical" evidence="12">
    <location>
        <begin position="220"/>
        <end position="240"/>
    </location>
</feature>
<dbReference type="GO" id="GO:0016682">
    <property type="term" value="F:oxidoreductase activity, acting on diphenols and related substances as donors, oxygen as acceptor"/>
    <property type="evidence" value="ECO:0007669"/>
    <property type="project" value="TreeGrafter"/>
</dbReference>
<keyword evidence="3" id="KW-0813">Transport</keyword>
<comment type="subcellular location">
    <subcellularLocation>
        <location evidence="1">Cell membrane</location>
        <topology evidence="1">Multi-pass membrane protein</topology>
    </subcellularLocation>
</comment>